<evidence type="ECO:0000313" key="1">
    <source>
        <dbReference type="EMBL" id="KAJ6687765.1"/>
    </source>
</evidence>
<comment type="caution">
    <text evidence="1">The sequence shown here is derived from an EMBL/GenBank/DDBJ whole genome shotgun (WGS) entry which is preliminary data.</text>
</comment>
<keyword evidence="2" id="KW-1185">Reference proteome</keyword>
<reference evidence="1" key="2">
    <citation type="journal article" date="2023" name="Int. J. Mol. Sci.">
        <title>De Novo Assembly and Annotation of 11 Diverse Shrub Willow (Salix) Genomes Reveals Novel Gene Organization in Sex-Linked Regions.</title>
        <authorList>
            <person name="Hyden B."/>
            <person name="Feng K."/>
            <person name="Yates T.B."/>
            <person name="Jawdy S."/>
            <person name="Cereghino C."/>
            <person name="Smart L.B."/>
            <person name="Muchero W."/>
        </authorList>
    </citation>
    <scope>NUCLEOTIDE SEQUENCE</scope>
    <source>
        <tissue evidence="1">Shoot tip</tissue>
    </source>
</reference>
<proteinExistence type="predicted"/>
<dbReference type="AlphaFoldDB" id="A0A9Q0SSI0"/>
<dbReference type="EMBL" id="JAPFFM010000019">
    <property type="protein sequence ID" value="KAJ6687765.1"/>
    <property type="molecule type" value="Genomic_DNA"/>
</dbReference>
<dbReference type="Proteomes" id="UP001151752">
    <property type="component" value="Chromosome 15W"/>
</dbReference>
<name>A0A9Q0SSI0_9ROSI</name>
<sequence>MLTAVEDFGAAVSGLGFEIGVAILGIYFERESGEKESSFRLPRKEEGCRWGGKEIGNLCRER</sequence>
<protein>
    <submittedName>
        <fullName evidence="1">Uncharacterized protein</fullName>
    </submittedName>
</protein>
<gene>
    <name evidence="1" type="ORF">OIU74_016457</name>
</gene>
<organism evidence="1 2">
    <name type="scientific">Salix koriyanagi</name>
    <dbReference type="NCBI Taxonomy" id="2511006"/>
    <lineage>
        <taxon>Eukaryota</taxon>
        <taxon>Viridiplantae</taxon>
        <taxon>Streptophyta</taxon>
        <taxon>Embryophyta</taxon>
        <taxon>Tracheophyta</taxon>
        <taxon>Spermatophyta</taxon>
        <taxon>Magnoliopsida</taxon>
        <taxon>eudicotyledons</taxon>
        <taxon>Gunneridae</taxon>
        <taxon>Pentapetalae</taxon>
        <taxon>rosids</taxon>
        <taxon>fabids</taxon>
        <taxon>Malpighiales</taxon>
        <taxon>Salicaceae</taxon>
        <taxon>Saliceae</taxon>
        <taxon>Salix</taxon>
    </lineage>
</organism>
<reference evidence="1" key="1">
    <citation type="submission" date="2022-11" db="EMBL/GenBank/DDBJ databases">
        <authorList>
            <person name="Hyden B.L."/>
            <person name="Feng K."/>
            <person name="Yates T."/>
            <person name="Jawdy S."/>
            <person name="Smart L.B."/>
            <person name="Muchero W."/>
        </authorList>
    </citation>
    <scope>NUCLEOTIDE SEQUENCE</scope>
    <source>
        <tissue evidence="1">Shoot tip</tissue>
    </source>
</reference>
<accession>A0A9Q0SSI0</accession>
<evidence type="ECO:0000313" key="2">
    <source>
        <dbReference type="Proteomes" id="UP001151752"/>
    </source>
</evidence>